<dbReference type="AlphaFoldDB" id="A0A642UGD6"/>
<feature type="compositionally biased region" description="Low complexity" evidence="1">
    <location>
        <begin position="1"/>
        <end position="11"/>
    </location>
</feature>
<dbReference type="RefSeq" id="XP_034010510.1">
    <property type="nucleotide sequence ID" value="XM_034157572.1"/>
</dbReference>
<dbReference type="VEuPathDB" id="FungiDB:DIURU_004673"/>
<comment type="caution">
    <text evidence="2">The sequence shown here is derived from an EMBL/GenBank/DDBJ whole genome shotgun (WGS) entry which is preliminary data.</text>
</comment>
<protein>
    <submittedName>
        <fullName evidence="2">Uncharacterized protein</fullName>
    </submittedName>
</protein>
<reference evidence="2 3" key="1">
    <citation type="submission" date="2019-07" db="EMBL/GenBank/DDBJ databases">
        <title>Genome assembly of two rare yeast pathogens: Diutina rugosa and Trichomonascus ciferrii.</title>
        <authorList>
            <person name="Mixao V."/>
            <person name="Saus E."/>
            <person name="Hansen A."/>
            <person name="Lass-Flor C."/>
            <person name="Gabaldon T."/>
        </authorList>
    </citation>
    <scope>NUCLEOTIDE SEQUENCE [LARGE SCALE GENOMIC DNA]</scope>
    <source>
        <strain evidence="2 3">CBS 613</strain>
    </source>
</reference>
<sequence>MATDNNNTTNTAPAKTDVSDISPTNDPKQANEAFAANGIPSVEQQQSALDTVRKLLNDAGVDPRFDEYVTATFSYIAGALYKMSTATDKEAASKEIAEDLKQKWETWVKEREAKEAQKKADEENAAAAGDKSDKPAVTDTTTPAK</sequence>
<dbReference type="EMBL" id="SWFT01000146">
    <property type="protein sequence ID" value="KAA8898389.1"/>
    <property type="molecule type" value="Genomic_DNA"/>
</dbReference>
<name>A0A642UGD6_DIURU</name>
<evidence type="ECO:0000313" key="3">
    <source>
        <dbReference type="Proteomes" id="UP000449547"/>
    </source>
</evidence>
<evidence type="ECO:0000313" key="2">
    <source>
        <dbReference type="EMBL" id="KAA8898389.1"/>
    </source>
</evidence>
<feature type="compositionally biased region" description="Polar residues" evidence="1">
    <location>
        <begin position="19"/>
        <end position="28"/>
    </location>
</feature>
<feature type="region of interest" description="Disordered" evidence="1">
    <location>
        <begin position="111"/>
        <end position="145"/>
    </location>
</feature>
<proteinExistence type="predicted"/>
<dbReference type="Proteomes" id="UP000449547">
    <property type="component" value="Unassembled WGS sequence"/>
</dbReference>
<keyword evidence="3" id="KW-1185">Reference proteome</keyword>
<accession>A0A642UGD6</accession>
<feature type="region of interest" description="Disordered" evidence="1">
    <location>
        <begin position="1"/>
        <end position="31"/>
    </location>
</feature>
<evidence type="ECO:0000256" key="1">
    <source>
        <dbReference type="SAM" id="MobiDB-lite"/>
    </source>
</evidence>
<organism evidence="2 3">
    <name type="scientific">Diutina rugosa</name>
    <name type="common">Yeast</name>
    <name type="synonym">Candida rugosa</name>
    <dbReference type="NCBI Taxonomy" id="5481"/>
    <lineage>
        <taxon>Eukaryota</taxon>
        <taxon>Fungi</taxon>
        <taxon>Dikarya</taxon>
        <taxon>Ascomycota</taxon>
        <taxon>Saccharomycotina</taxon>
        <taxon>Pichiomycetes</taxon>
        <taxon>Debaryomycetaceae</taxon>
        <taxon>Diutina</taxon>
    </lineage>
</organism>
<feature type="compositionally biased region" description="Basic and acidic residues" evidence="1">
    <location>
        <begin position="111"/>
        <end position="122"/>
    </location>
</feature>
<dbReference type="OrthoDB" id="4094421at2759"/>
<dbReference type="GeneID" id="54783324"/>
<gene>
    <name evidence="2" type="ORF">DIURU_004673</name>
</gene>